<feature type="domain" description="HAMP" evidence="10">
    <location>
        <begin position="380"/>
        <end position="433"/>
    </location>
</feature>
<dbReference type="CDD" id="cd12913">
    <property type="entry name" value="PDC1_MCP_like"/>
    <property type="match status" value="1"/>
</dbReference>
<dbReference type="PANTHER" id="PTHR32089">
    <property type="entry name" value="METHYL-ACCEPTING CHEMOTAXIS PROTEIN MCPB"/>
    <property type="match status" value="1"/>
</dbReference>
<sequence length="730" mass="76676">MSELSKAARPGKSGHMGLRARVMLSGIAVLLVGILGAGGVAAWMAYDQAKSDAAANLKAIATGTGRQVTGFIQSAVDVAETEARLMEGAKAGQMPRSFIKSLAVSVIRAHPEFVGTTVAFEPNGYDDDAPFAGKKPATDADGNYVPVYVDSMSGDAPEQDETGRFVPYYYNTSDKGVAIVPLIMTIEAGIQGWYIDPLQAKRTMLTPPYIYPVENVDVLMSTISVPMMHEGKAFGIATIDMPLTKVTETLAAIKPMGDGQVLLLSHDGVWAANPDPERIGQPIGKTKDGDFAGEVDLKPMYESYVAGKLTEPVMQMDASGEHFVVFAPISFRGPAEVWTLVLQVPVATVLKDANELIYTLIVIVAVALILGALMFAWLGNRIAKPIVALAKVTSDVSHGNFAAIVTGVERGDELGELARSVEVLKQGQQEKLRLEEEQKLAAERAEVEKRTAMKALADGFERSVKGVVDSVTTSAQQLQKHAQSMSKVAEGATSKIGEASGATDNASGSVDAVAAAAEQLSASISEISRQVASSSDVARTAVGEIGRANDTMKNLVVVSERIGEVVKLITAIAEQTNLLALNATIEAARAGEAGKGFAVVANEVKALASQTTKATEGISVEIQAIQSSTDNVAKAMASVTSTIERIDEISSSIAAAVEEQSAATREISSNAQQASSGTQSVRQNIDGVESAVRSASDTAAGVLNAAEMMAEQAKSLNREVESFIAEVRAS</sequence>
<keyword evidence="7" id="KW-0812">Transmembrane</keyword>
<dbReference type="PROSITE" id="PS50192">
    <property type="entry name" value="T_SNARE"/>
    <property type="match status" value="1"/>
</dbReference>
<keyword evidence="7" id="KW-1133">Transmembrane helix</keyword>
<comment type="subcellular location">
    <subcellularLocation>
        <location evidence="1">Cell inner membrane</location>
        <topology evidence="1">Multi-pass membrane protein</topology>
    </subcellularLocation>
</comment>
<evidence type="ECO:0000256" key="4">
    <source>
        <dbReference type="ARBA" id="ARBA00029447"/>
    </source>
</evidence>
<reference evidence="11 12" key="1">
    <citation type="journal article" date="2013" name="Antonie Van Leeuwenhoek">
        <title>Dongia rigui sp. nov., isolated from freshwater of a large wetland in Korea.</title>
        <authorList>
            <person name="Baik K.S."/>
            <person name="Hwang Y.M."/>
            <person name="Choi J.S."/>
            <person name="Kwon J."/>
            <person name="Seong C.N."/>
        </authorList>
    </citation>
    <scope>NUCLEOTIDE SEQUENCE [LARGE SCALE GENOMIC DNA]</scope>
    <source>
        <strain evidence="11 12">04SU4-P</strain>
    </source>
</reference>
<keyword evidence="3 5" id="KW-0807">Transducer</keyword>
<evidence type="ECO:0000256" key="5">
    <source>
        <dbReference type="PROSITE-ProRule" id="PRU00284"/>
    </source>
</evidence>
<comment type="caution">
    <text evidence="11">The sequence shown here is derived from an EMBL/GenBank/DDBJ whole genome shotgun (WGS) entry which is preliminary data.</text>
</comment>
<dbReference type="SUPFAM" id="SSF58104">
    <property type="entry name" value="Methyl-accepting chemotaxis protein (MCP) signaling domain"/>
    <property type="match status" value="1"/>
</dbReference>
<evidence type="ECO:0000256" key="7">
    <source>
        <dbReference type="SAM" id="Phobius"/>
    </source>
</evidence>
<protein>
    <submittedName>
        <fullName evidence="11">Methyl-accepting chemotaxis protein</fullName>
    </submittedName>
</protein>
<evidence type="ECO:0000256" key="2">
    <source>
        <dbReference type="ARBA" id="ARBA00022519"/>
    </source>
</evidence>
<dbReference type="PROSITE" id="PS50111">
    <property type="entry name" value="CHEMOTAXIS_TRANSDUC_2"/>
    <property type="match status" value="1"/>
</dbReference>
<dbReference type="CDD" id="cd06225">
    <property type="entry name" value="HAMP"/>
    <property type="match status" value="1"/>
</dbReference>
<keyword evidence="6" id="KW-0175">Coiled coil</keyword>
<dbReference type="InterPro" id="IPR000727">
    <property type="entry name" value="T_SNARE_dom"/>
</dbReference>
<evidence type="ECO:0000259" key="10">
    <source>
        <dbReference type="PROSITE" id="PS50885"/>
    </source>
</evidence>
<keyword evidence="7" id="KW-0472">Membrane</keyword>
<dbReference type="Pfam" id="PF22673">
    <property type="entry name" value="MCP-like_PDC_1"/>
    <property type="match status" value="1"/>
</dbReference>
<dbReference type="Pfam" id="PF00672">
    <property type="entry name" value="HAMP"/>
    <property type="match status" value="1"/>
</dbReference>
<comment type="similarity">
    <text evidence="4">Belongs to the methyl-accepting chemotaxis (MCP) protein family.</text>
</comment>
<dbReference type="Gene3D" id="3.30.450.20">
    <property type="entry name" value="PAS domain"/>
    <property type="match status" value="1"/>
</dbReference>
<feature type="transmembrane region" description="Helical" evidence="7">
    <location>
        <begin position="356"/>
        <end position="378"/>
    </location>
</feature>
<evidence type="ECO:0000313" key="11">
    <source>
        <dbReference type="EMBL" id="MDY0873495.1"/>
    </source>
</evidence>
<dbReference type="PANTHER" id="PTHR32089:SF112">
    <property type="entry name" value="LYSOZYME-LIKE PROTEIN-RELATED"/>
    <property type="match status" value="1"/>
</dbReference>
<evidence type="ECO:0000259" key="8">
    <source>
        <dbReference type="PROSITE" id="PS50111"/>
    </source>
</evidence>
<dbReference type="InterPro" id="IPR003660">
    <property type="entry name" value="HAMP_dom"/>
</dbReference>
<feature type="domain" description="Methyl-accepting transducer" evidence="8">
    <location>
        <begin position="467"/>
        <end position="699"/>
    </location>
</feature>
<organism evidence="11 12">
    <name type="scientific">Dongia rigui</name>
    <dbReference type="NCBI Taxonomy" id="940149"/>
    <lineage>
        <taxon>Bacteria</taxon>
        <taxon>Pseudomonadati</taxon>
        <taxon>Pseudomonadota</taxon>
        <taxon>Alphaproteobacteria</taxon>
        <taxon>Rhodospirillales</taxon>
        <taxon>Dongiaceae</taxon>
        <taxon>Dongia</taxon>
    </lineage>
</organism>
<dbReference type="InterPro" id="IPR004089">
    <property type="entry name" value="MCPsignal_dom"/>
</dbReference>
<gene>
    <name evidence="11" type="ORF">SMD31_16265</name>
</gene>
<dbReference type="SMART" id="SM00283">
    <property type="entry name" value="MA"/>
    <property type="match status" value="1"/>
</dbReference>
<feature type="transmembrane region" description="Helical" evidence="7">
    <location>
        <begin position="21"/>
        <end position="46"/>
    </location>
</feature>
<name>A0ABU5E1R9_9PROT</name>
<evidence type="ECO:0000256" key="6">
    <source>
        <dbReference type="SAM" id="Coils"/>
    </source>
</evidence>
<evidence type="ECO:0000256" key="1">
    <source>
        <dbReference type="ARBA" id="ARBA00004429"/>
    </source>
</evidence>
<keyword evidence="12" id="KW-1185">Reference proteome</keyword>
<feature type="coiled-coil region" evidence="6">
    <location>
        <begin position="417"/>
        <end position="445"/>
    </location>
</feature>
<evidence type="ECO:0000313" key="12">
    <source>
        <dbReference type="Proteomes" id="UP001271769"/>
    </source>
</evidence>
<feature type="domain" description="T-SNARE coiled-coil homology" evidence="9">
    <location>
        <begin position="626"/>
        <end position="688"/>
    </location>
</feature>
<dbReference type="EMBL" id="JAXCLX010000003">
    <property type="protein sequence ID" value="MDY0873495.1"/>
    <property type="molecule type" value="Genomic_DNA"/>
</dbReference>
<dbReference type="Pfam" id="PF00015">
    <property type="entry name" value="MCPsignal"/>
    <property type="match status" value="1"/>
</dbReference>
<dbReference type="RefSeq" id="WP_320501969.1">
    <property type="nucleotide sequence ID" value="NZ_JAXCLX010000003.1"/>
</dbReference>
<dbReference type="Gene3D" id="6.10.340.10">
    <property type="match status" value="1"/>
</dbReference>
<dbReference type="PROSITE" id="PS50885">
    <property type="entry name" value="HAMP"/>
    <property type="match status" value="1"/>
</dbReference>
<keyword evidence="2" id="KW-0997">Cell inner membrane</keyword>
<proteinExistence type="inferred from homology"/>
<keyword evidence="2" id="KW-1003">Cell membrane</keyword>
<accession>A0ABU5E1R9</accession>
<dbReference type="Proteomes" id="UP001271769">
    <property type="component" value="Unassembled WGS sequence"/>
</dbReference>
<dbReference type="Gene3D" id="1.10.287.950">
    <property type="entry name" value="Methyl-accepting chemotaxis protein"/>
    <property type="match status" value="1"/>
</dbReference>
<dbReference type="SMART" id="SM00304">
    <property type="entry name" value="HAMP"/>
    <property type="match status" value="1"/>
</dbReference>
<evidence type="ECO:0000256" key="3">
    <source>
        <dbReference type="ARBA" id="ARBA00023224"/>
    </source>
</evidence>
<evidence type="ECO:0000259" key="9">
    <source>
        <dbReference type="PROSITE" id="PS50192"/>
    </source>
</evidence>